<dbReference type="CDD" id="cd00082">
    <property type="entry name" value="HisKA"/>
    <property type="match status" value="1"/>
</dbReference>
<dbReference type="InterPro" id="IPR005467">
    <property type="entry name" value="His_kinase_dom"/>
</dbReference>
<keyword evidence="4" id="KW-0808">Transferase</keyword>
<dbReference type="CDD" id="cd00130">
    <property type="entry name" value="PAS"/>
    <property type="match status" value="1"/>
</dbReference>
<dbReference type="PROSITE" id="PS50113">
    <property type="entry name" value="PAC"/>
    <property type="match status" value="1"/>
</dbReference>
<evidence type="ECO:0000256" key="1">
    <source>
        <dbReference type="ARBA" id="ARBA00000085"/>
    </source>
</evidence>
<dbReference type="InterPro" id="IPR000700">
    <property type="entry name" value="PAS-assoc_C"/>
</dbReference>
<dbReference type="InterPro" id="IPR003661">
    <property type="entry name" value="HisK_dim/P_dom"/>
</dbReference>
<evidence type="ECO:0000313" key="10">
    <source>
        <dbReference type="Proteomes" id="UP000262583"/>
    </source>
</evidence>
<evidence type="ECO:0000259" key="7">
    <source>
        <dbReference type="PROSITE" id="PS50112"/>
    </source>
</evidence>
<dbReference type="Gene3D" id="3.30.450.40">
    <property type="match status" value="1"/>
</dbReference>
<accession>A0A2Z4Y2H5</accession>
<dbReference type="InterPro" id="IPR003594">
    <property type="entry name" value="HATPase_dom"/>
</dbReference>
<dbReference type="PRINTS" id="PR00344">
    <property type="entry name" value="BCTRLSENSOR"/>
</dbReference>
<organism evidence="9 10">
    <name type="scientific">Sumerlaea chitinivorans</name>
    <dbReference type="NCBI Taxonomy" id="2250252"/>
    <lineage>
        <taxon>Bacteria</taxon>
        <taxon>Candidatus Sumerlaeota</taxon>
        <taxon>Candidatus Sumerlaeia</taxon>
        <taxon>Candidatus Sumerlaeales</taxon>
        <taxon>Candidatus Sumerlaeaceae</taxon>
        <taxon>Candidatus Sumerlaea</taxon>
    </lineage>
</organism>
<evidence type="ECO:0000313" key="9">
    <source>
        <dbReference type="EMBL" id="AXA35300.1"/>
    </source>
</evidence>
<proteinExistence type="predicted"/>
<dbReference type="InterPro" id="IPR003018">
    <property type="entry name" value="GAF"/>
</dbReference>
<dbReference type="Gene3D" id="3.30.450.20">
    <property type="entry name" value="PAS domain"/>
    <property type="match status" value="1"/>
</dbReference>
<dbReference type="Pfam" id="PF02518">
    <property type="entry name" value="HATPase_c"/>
    <property type="match status" value="1"/>
</dbReference>
<dbReference type="Pfam" id="PF00512">
    <property type="entry name" value="HisKA"/>
    <property type="match status" value="1"/>
</dbReference>
<sequence length="534" mass="59210">MSDTLPSAKGESRTVEVLAHIAQIVASNKSLDTVLQAATNLMRTMLGLERCSVMLLDENREALCVAAATGLPRDVWLTVRIPIGTGISGKVVYERKPVLIEDITKSEFADAAHVERYSSRSFISVPLMVQGEVVGVLNANSPSEAAPFSRDDLERMIAIAAFLALAIETHRLREKSARTELYLNSLLQSVDIGVLAVSANYRVLFCNPALCYWMGEQRHYVEGRNFSEVWPASSRDAMYALLRECIETGQPSSGEIVRPAAGGVRRLLQVQTVPFFEEEGRVAGVFIFVRDLSGAREAEELRRLHGIWSDFIAIMSHELRTPLTAMKGAIHLLKAPEQDPDNVQRENLYHVLEKNTERLTHVLTNLMDVVMLERDVFEIRKEIVSLAPLLEEALQPYRAAADAKRLLVRIDVQDCHAHVDPGQFKRLVSFLVDNAVKFTPRDGEVAIRLLPEGEHVLLEVRDSGCGMDLETKANLFARFSQGEPPLRRKAGGLGLGLYLAKAIVDVHDGTIEVESEEGQGTLVRVRLPVAVEHA</sequence>
<dbReference type="SMART" id="SM00091">
    <property type="entry name" value="PAS"/>
    <property type="match status" value="1"/>
</dbReference>
<name>A0A2Z4Y2H5_SUMC1</name>
<dbReference type="PANTHER" id="PTHR43547:SF2">
    <property type="entry name" value="HYBRID SIGNAL TRANSDUCTION HISTIDINE KINASE C"/>
    <property type="match status" value="1"/>
</dbReference>
<dbReference type="InterPro" id="IPR035965">
    <property type="entry name" value="PAS-like_dom_sf"/>
</dbReference>
<evidence type="ECO:0000256" key="4">
    <source>
        <dbReference type="ARBA" id="ARBA00022679"/>
    </source>
</evidence>
<evidence type="ECO:0000259" key="8">
    <source>
        <dbReference type="PROSITE" id="PS50113"/>
    </source>
</evidence>
<dbReference type="InterPro" id="IPR000014">
    <property type="entry name" value="PAS"/>
</dbReference>
<dbReference type="SMART" id="SM00065">
    <property type="entry name" value="GAF"/>
    <property type="match status" value="1"/>
</dbReference>
<dbReference type="InterPro" id="IPR004358">
    <property type="entry name" value="Sig_transdc_His_kin-like_C"/>
</dbReference>
<dbReference type="KEGG" id="schv:BRCON_0523"/>
<dbReference type="Pfam" id="PF08448">
    <property type="entry name" value="PAS_4"/>
    <property type="match status" value="1"/>
</dbReference>
<reference evidence="9 10" key="1">
    <citation type="submission" date="2018-05" db="EMBL/GenBank/DDBJ databases">
        <title>A metagenomic window into the 2 km-deep terrestrial subsurface aquifer revealed taxonomically and functionally diverse microbial community comprising novel uncultured bacterial lineages.</title>
        <authorList>
            <person name="Kadnikov V.V."/>
            <person name="Mardanov A.V."/>
            <person name="Beletsky A.V."/>
            <person name="Banks D."/>
            <person name="Pimenov N.V."/>
            <person name="Frank Y.A."/>
            <person name="Karnachuk O.V."/>
            <person name="Ravin N.V."/>
        </authorList>
    </citation>
    <scope>NUCLEOTIDE SEQUENCE [LARGE SCALE GENOMIC DNA]</scope>
    <source>
        <strain evidence="9">BY</strain>
    </source>
</reference>
<dbReference type="InterPro" id="IPR036097">
    <property type="entry name" value="HisK_dim/P_sf"/>
</dbReference>
<dbReference type="GO" id="GO:0000155">
    <property type="term" value="F:phosphorelay sensor kinase activity"/>
    <property type="evidence" value="ECO:0007669"/>
    <property type="project" value="InterPro"/>
</dbReference>
<dbReference type="SUPFAM" id="SSF55785">
    <property type="entry name" value="PYP-like sensor domain (PAS domain)"/>
    <property type="match status" value="1"/>
</dbReference>
<dbReference type="Gene3D" id="1.10.287.130">
    <property type="match status" value="1"/>
</dbReference>
<dbReference type="Gene3D" id="3.30.565.10">
    <property type="entry name" value="Histidine kinase-like ATPase, C-terminal domain"/>
    <property type="match status" value="1"/>
</dbReference>
<dbReference type="NCBIfam" id="TIGR00229">
    <property type="entry name" value="sensory_box"/>
    <property type="match status" value="1"/>
</dbReference>
<dbReference type="PROSITE" id="PS50109">
    <property type="entry name" value="HIS_KIN"/>
    <property type="match status" value="1"/>
</dbReference>
<dbReference type="SMART" id="SM00388">
    <property type="entry name" value="HisKA"/>
    <property type="match status" value="1"/>
</dbReference>
<evidence type="ECO:0000256" key="5">
    <source>
        <dbReference type="ARBA" id="ARBA00022777"/>
    </source>
</evidence>
<evidence type="ECO:0000256" key="2">
    <source>
        <dbReference type="ARBA" id="ARBA00012438"/>
    </source>
</evidence>
<dbReference type="InterPro" id="IPR029016">
    <property type="entry name" value="GAF-like_dom_sf"/>
</dbReference>
<dbReference type="Proteomes" id="UP000262583">
    <property type="component" value="Chromosome"/>
</dbReference>
<feature type="domain" description="PAS" evidence="7">
    <location>
        <begin position="179"/>
        <end position="249"/>
    </location>
</feature>
<feature type="domain" description="Histidine kinase" evidence="6">
    <location>
        <begin position="314"/>
        <end position="531"/>
    </location>
</feature>
<keyword evidence="3" id="KW-0597">Phosphoprotein</keyword>
<evidence type="ECO:0000256" key="3">
    <source>
        <dbReference type="ARBA" id="ARBA00022553"/>
    </source>
</evidence>
<dbReference type="SUPFAM" id="SSF55874">
    <property type="entry name" value="ATPase domain of HSP90 chaperone/DNA topoisomerase II/histidine kinase"/>
    <property type="match status" value="1"/>
</dbReference>
<keyword evidence="5 9" id="KW-0418">Kinase</keyword>
<dbReference type="Pfam" id="PF01590">
    <property type="entry name" value="GAF"/>
    <property type="match status" value="1"/>
</dbReference>
<dbReference type="AlphaFoldDB" id="A0A2Z4Y2H5"/>
<protein>
    <recommendedName>
        <fullName evidence="2">histidine kinase</fullName>
        <ecNumber evidence="2">2.7.13.3</ecNumber>
    </recommendedName>
</protein>
<dbReference type="PROSITE" id="PS50112">
    <property type="entry name" value="PAS"/>
    <property type="match status" value="1"/>
</dbReference>
<feature type="domain" description="PAC" evidence="8">
    <location>
        <begin position="250"/>
        <end position="304"/>
    </location>
</feature>
<dbReference type="FunFam" id="3.30.565.10:FF:000006">
    <property type="entry name" value="Sensor histidine kinase WalK"/>
    <property type="match status" value="1"/>
</dbReference>
<gene>
    <name evidence="9" type="ORF">BRCON_0523</name>
</gene>
<dbReference type="EMBL" id="CP030759">
    <property type="protein sequence ID" value="AXA35300.1"/>
    <property type="molecule type" value="Genomic_DNA"/>
</dbReference>
<comment type="catalytic activity">
    <reaction evidence="1">
        <text>ATP + protein L-histidine = ADP + protein N-phospho-L-histidine.</text>
        <dbReference type="EC" id="2.7.13.3"/>
    </reaction>
</comment>
<dbReference type="PANTHER" id="PTHR43547">
    <property type="entry name" value="TWO-COMPONENT HISTIDINE KINASE"/>
    <property type="match status" value="1"/>
</dbReference>
<dbReference type="SUPFAM" id="SSF55781">
    <property type="entry name" value="GAF domain-like"/>
    <property type="match status" value="1"/>
</dbReference>
<dbReference type="EC" id="2.7.13.3" evidence="2"/>
<evidence type="ECO:0000259" key="6">
    <source>
        <dbReference type="PROSITE" id="PS50109"/>
    </source>
</evidence>
<dbReference type="SMART" id="SM00387">
    <property type="entry name" value="HATPase_c"/>
    <property type="match status" value="1"/>
</dbReference>
<dbReference type="SUPFAM" id="SSF47384">
    <property type="entry name" value="Homodimeric domain of signal transducing histidine kinase"/>
    <property type="match status" value="1"/>
</dbReference>
<dbReference type="InterPro" id="IPR013656">
    <property type="entry name" value="PAS_4"/>
</dbReference>
<dbReference type="InterPro" id="IPR036890">
    <property type="entry name" value="HATPase_C_sf"/>
</dbReference>